<dbReference type="STRING" id="708187.A0A1Q8RH91"/>
<dbReference type="InterPro" id="IPR001623">
    <property type="entry name" value="DnaJ_domain"/>
</dbReference>
<dbReference type="InterPro" id="IPR036869">
    <property type="entry name" value="J_dom_sf"/>
</dbReference>
<dbReference type="Gene3D" id="1.10.287.110">
    <property type="entry name" value="DnaJ domain"/>
    <property type="match status" value="1"/>
</dbReference>
<reference evidence="8 9" key="1">
    <citation type="submission" date="2016-11" db="EMBL/GenBank/DDBJ databases">
        <title>Draft Genome Assembly of Colletotrichum chlorophyti a pathogen of herbaceous plants.</title>
        <authorList>
            <person name="Gan P."/>
            <person name="Narusaka M."/>
            <person name="Tsushima A."/>
            <person name="Narusaka Y."/>
            <person name="Takano Y."/>
            <person name="Shirasu K."/>
        </authorList>
    </citation>
    <scope>NUCLEOTIDE SEQUENCE [LARGE SCALE GENOMIC DNA]</scope>
    <source>
        <strain evidence="8 9">NTL11</strain>
    </source>
</reference>
<keyword evidence="5" id="KW-0539">Nucleus</keyword>
<dbReference type="GO" id="GO:0005737">
    <property type="term" value="C:cytoplasm"/>
    <property type="evidence" value="ECO:0007669"/>
    <property type="project" value="UniProtKB-SubCell"/>
</dbReference>
<dbReference type="OrthoDB" id="376357at2759"/>
<dbReference type="PANTHER" id="PTHR44313">
    <property type="entry name" value="DNAJ HOMOLOG SUBFAMILY C MEMBER 17"/>
    <property type="match status" value="1"/>
</dbReference>
<dbReference type="SMART" id="SM00271">
    <property type="entry name" value="DnaJ"/>
    <property type="match status" value="1"/>
</dbReference>
<feature type="region of interest" description="Disordered" evidence="6">
    <location>
        <begin position="122"/>
        <end position="226"/>
    </location>
</feature>
<keyword evidence="9" id="KW-1185">Reference proteome</keyword>
<organism evidence="8 9">
    <name type="scientific">Colletotrichum chlorophyti</name>
    <dbReference type="NCBI Taxonomy" id="708187"/>
    <lineage>
        <taxon>Eukaryota</taxon>
        <taxon>Fungi</taxon>
        <taxon>Dikarya</taxon>
        <taxon>Ascomycota</taxon>
        <taxon>Pezizomycotina</taxon>
        <taxon>Sordariomycetes</taxon>
        <taxon>Hypocreomycetidae</taxon>
        <taxon>Glomerellales</taxon>
        <taxon>Glomerellaceae</taxon>
        <taxon>Colletotrichum</taxon>
    </lineage>
</organism>
<evidence type="ECO:0000256" key="4">
    <source>
        <dbReference type="ARBA" id="ARBA00023186"/>
    </source>
</evidence>
<evidence type="ECO:0000256" key="5">
    <source>
        <dbReference type="ARBA" id="ARBA00023242"/>
    </source>
</evidence>
<dbReference type="SUPFAM" id="SSF46565">
    <property type="entry name" value="Chaperone J-domain"/>
    <property type="match status" value="1"/>
</dbReference>
<proteinExistence type="predicted"/>
<evidence type="ECO:0000256" key="2">
    <source>
        <dbReference type="ARBA" id="ARBA00004496"/>
    </source>
</evidence>
<dbReference type="InterPro" id="IPR052094">
    <property type="entry name" value="Pre-mRNA-splicing_ERAD"/>
</dbReference>
<evidence type="ECO:0000259" key="7">
    <source>
        <dbReference type="PROSITE" id="PS50076"/>
    </source>
</evidence>
<dbReference type="PROSITE" id="PS50076">
    <property type="entry name" value="DNAJ_2"/>
    <property type="match status" value="1"/>
</dbReference>
<comment type="subcellular location">
    <subcellularLocation>
        <location evidence="2">Cytoplasm</location>
    </subcellularLocation>
    <subcellularLocation>
        <location evidence="1">Nucleus</location>
    </subcellularLocation>
</comment>
<dbReference type="Pfam" id="PF00226">
    <property type="entry name" value="DnaJ"/>
    <property type="match status" value="1"/>
</dbReference>
<evidence type="ECO:0000313" key="8">
    <source>
        <dbReference type="EMBL" id="OLN83696.1"/>
    </source>
</evidence>
<evidence type="ECO:0000256" key="3">
    <source>
        <dbReference type="ARBA" id="ARBA00022490"/>
    </source>
</evidence>
<dbReference type="Proteomes" id="UP000186583">
    <property type="component" value="Unassembled WGS sequence"/>
</dbReference>
<dbReference type="GO" id="GO:0000390">
    <property type="term" value="P:spliceosomal complex disassembly"/>
    <property type="evidence" value="ECO:0007669"/>
    <property type="project" value="TreeGrafter"/>
</dbReference>
<sequence length="272" mass="31610">MESNKDLLAKAQEYSSNNIDLYELLKIGPTVTEEKEIKRAWRKESLKYHPDKLQDAFDPEKWELFETARDVLLDTAARAAYDNARKAALMRQAERERVQGDRKRLIDELEAAEQEARRRKLAEQERARELDQERARLAEEGRRRMAEEAERFKRENLERLEREREPDEYEEKLADLQRQLDEKRRLKAEKKARKSGKTVGDGDTDAVTAQKEPPTAAAPATRPPPRWENLKASMIAAQRLKEARLASESADGAQRLQQAKAEFRAQMNTLQV</sequence>
<dbReference type="EMBL" id="MPGH01000203">
    <property type="protein sequence ID" value="OLN83696.1"/>
    <property type="molecule type" value="Genomic_DNA"/>
</dbReference>
<evidence type="ECO:0000256" key="6">
    <source>
        <dbReference type="SAM" id="MobiDB-lite"/>
    </source>
</evidence>
<feature type="compositionally biased region" description="Basic and acidic residues" evidence="6">
    <location>
        <begin position="122"/>
        <end position="184"/>
    </location>
</feature>
<dbReference type="PANTHER" id="PTHR44313:SF1">
    <property type="entry name" value="DNAJ HOMOLOG SUBFAMILY C MEMBER 17"/>
    <property type="match status" value="1"/>
</dbReference>
<name>A0A1Q8RH91_9PEZI</name>
<evidence type="ECO:0000256" key="1">
    <source>
        <dbReference type="ARBA" id="ARBA00004123"/>
    </source>
</evidence>
<comment type="caution">
    <text evidence="8">The sequence shown here is derived from an EMBL/GenBank/DDBJ whole genome shotgun (WGS) entry which is preliminary data.</text>
</comment>
<gene>
    <name evidence="8" type="ORF">CCHL11_09735</name>
</gene>
<dbReference type="CDD" id="cd06257">
    <property type="entry name" value="DnaJ"/>
    <property type="match status" value="1"/>
</dbReference>
<dbReference type="GO" id="GO:0005681">
    <property type="term" value="C:spliceosomal complex"/>
    <property type="evidence" value="ECO:0007669"/>
    <property type="project" value="TreeGrafter"/>
</dbReference>
<accession>A0A1Q8RH91</accession>
<keyword evidence="4" id="KW-0143">Chaperone</keyword>
<feature type="domain" description="J" evidence="7">
    <location>
        <begin position="20"/>
        <end position="85"/>
    </location>
</feature>
<dbReference type="AlphaFoldDB" id="A0A1Q8RH91"/>
<feature type="compositionally biased region" description="Basic residues" evidence="6">
    <location>
        <begin position="185"/>
        <end position="196"/>
    </location>
</feature>
<keyword evidence="3" id="KW-0963">Cytoplasm</keyword>
<evidence type="ECO:0000313" key="9">
    <source>
        <dbReference type="Proteomes" id="UP000186583"/>
    </source>
</evidence>
<protein>
    <submittedName>
        <fullName evidence="8">Pre-mRNA-splicing factor cwf23</fullName>
    </submittedName>
</protein>